<protein>
    <submittedName>
        <fullName evidence="2">Uncharacterized protein</fullName>
    </submittedName>
</protein>
<dbReference type="EMBL" id="CP077713">
    <property type="protein sequence ID" value="QXJ34873.1"/>
    <property type="molecule type" value="Genomic_DNA"/>
</dbReference>
<feature type="transmembrane region" description="Helical" evidence="1">
    <location>
        <begin position="20"/>
        <end position="39"/>
    </location>
</feature>
<evidence type="ECO:0000256" key="1">
    <source>
        <dbReference type="SAM" id="Phobius"/>
    </source>
</evidence>
<sequence length="49" mass="5471">MDKRSNYVITLNPPRALTHWKPIAVIGGAFTGILITYALSLNKRKTSEN</sequence>
<name>A0A8F5GZ16_9CREN</name>
<proteinExistence type="predicted"/>
<keyword evidence="1" id="KW-1133">Transmembrane helix</keyword>
<keyword evidence="1" id="KW-0472">Membrane</keyword>
<dbReference type="Proteomes" id="UP000694036">
    <property type="component" value="Chromosome"/>
</dbReference>
<dbReference type="RefSeq" id="WP_261310131.1">
    <property type="nucleotide sequence ID" value="NZ_CP077713.1"/>
</dbReference>
<evidence type="ECO:0000313" key="2">
    <source>
        <dbReference type="EMBL" id="QXJ34873.1"/>
    </source>
</evidence>
<keyword evidence="1" id="KW-0812">Transmembrane</keyword>
<gene>
    <name evidence="2" type="ORF">J5U22_01420</name>
</gene>
<accession>A0A8F5GZ16</accession>
<organism evidence="2 3">
    <name type="scientific">Saccharolobus shibatae</name>
    <dbReference type="NCBI Taxonomy" id="2286"/>
    <lineage>
        <taxon>Archaea</taxon>
        <taxon>Thermoproteota</taxon>
        <taxon>Thermoprotei</taxon>
        <taxon>Sulfolobales</taxon>
        <taxon>Sulfolobaceae</taxon>
        <taxon>Saccharolobus</taxon>
    </lineage>
</organism>
<dbReference type="GeneID" id="75046090"/>
<evidence type="ECO:0000313" key="3">
    <source>
        <dbReference type="Proteomes" id="UP000694036"/>
    </source>
</evidence>
<dbReference type="AlphaFoldDB" id="A0A8F5GZ16"/>
<keyword evidence="3" id="KW-1185">Reference proteome</keyword>
<reference evidence="2 3" key="1">
    <citation type="journal article" date="2021" name="Environ. Microbiol.">
        <title>New insights into the diversity and evolution of the archaeal mobilome from three complete genomes of Saccharolobus shibatae.</title>
        <authorList>
            <person name="Medvedeva S."/>
            <person name="Brandt D."/>
            <person name="Cvirkaite-Krupovic V."/>
            <person name="Liu Y."/>
            <person name="Severinov K."/>
            <person name="Ishino S."/>
            <person name="Ishino Y."/>
            <person name="Prangishvili D."/>
            <person name="Kalinowski J."/>
            <person name="Krupovic M."/>
        </authorList>
    </citation>
    <scope>NUCLEOTIDE SEQUENCE [LARGE SCALE GENOMIC DNA]</scope>
    <source>
        <strain evidence="2 3">S38A</strain>
    </source>
</reference>